<dbReference type="Gene3D" id="3.20.20.80">
    <property type="entry name" value="Glycosidases"/>
    <property type="match status" value="1"/>
</dbReference>
<dbReference type="Proteomes" id="UP000245535">
    <property type="component" value="Unassembled WGS sequence"/>
</dbReference>
<evidence type="ECO:0000313" key="7">
    <source>
        <dbReference type="EMBL" id="PWJ37929.1"/>
    </source>
</evidence>
<evidence type="ECO:0000256" key="2">
    <source>
        <dbReference type="ARBA" id="ARBA00022729"/>
    </source>
</evidence>
<dbReference type="InterPro" id="IPR013780">
    <property type="entry name" value="Glyco_hydro_b"/>
</dbReference>
<gene>
    <name evidence="7" type="ORF">BC781_10864</name>
</gene>
<dbReference type="OrthoDB" id="9806701at2"/>
<dbReference type="InterPro" id="IPR033453">
    <property type="entry name" value="Glyco_hydro_30_TIM-barrel"/>
</dbReference>
<proteinExistence type="inferred from homology"/>
<evidence type="ECO:0000256" key="4">
    <source>
        <dbReference type="RuleBase" id="RU361188"/>
    </source>
</evidence>
<protein>
    <submittedName>
        <fullName evidence="7">Glucosylceramidase</fullName>
    </submittedName>
</protein>
<keyword evidence="3 4" id="KW-0378">Hydrolase</keyword>
<name>A0A315Z4B7_SEDFL</name>
<keyword evidence="8" id="KW-1185">Reference proteome</keyword>
<feature type="domain" description="Glycosyl hydrolase family 30 TIM-barrel" evidence="6">
    <location>
        <begin position="68"/>
        <end position="363"/>
    </location>
</feature>
<evidence type="ECO:0000256" key="1">
    <source>
        <dbReference type="ARBA" id="ARBA00005382"/>
    </source>
</evidence>
<dbReference type="SUPFAM" id="SSF51445">
    <property type="entry name" value="(Trans)glycosidases"/>
    <property type="match status" value="1"/>
</dbReference>
<dbReference type="RefSeq" id="WP_109622082.1">
    <property type="nucleotide sequence ID" value="NZ_QGDO01000008.1"/>
</dbReference>
<dbReference type="PANTHER" id="PTHR11069:SF23">
    <property type="entry name" value="LYSOSOMAL ACID GLUCOSYLCERAMIDASE"/>
    <property type="match status" value="1"/>
</dbReference>
<keyword evidence="4" id="KW-0326">Glycosidase</keyword>
<dbReference type="Pfam" id="PF02055">
    <property type="entry name" value="Glyco_hydro_30"/>
    <property type="match status" value="1"/>
</dbReference>
<keyword evidence="2 5" id="KW-0732">Signal</keyword>
<dbReference type="InterPro" id="IPR001139">
    <property type="entry name" value="Glyco_hydro_30"/>
</dbReference>
<feature type="signal peptide" evidence="5">
    <location>
        <begin position="1"/>
        <end position="18"/>
    </location>
</feature>
<dbReference type="GO" id="GO:0006680">
    <property type="term" value="P:glucosylceramide catabolic process"/>
    <property type="evidence" value="ECO:0007669"/>
    <property type="project" value="TreeGrafter"/>
</dbReference>
<organism evidence="7 8">
    <name type="scientific">Sediminitomix flava</name>
    <dbReference type="NCBI Taxonomy" id="379075"/>
    <lineage>
        <taxon>Bacteria</taxon>
        <taxon>Pseudomonadati</taxon>
        <taxon>Bacteroidota</taxon>
        <taxon>Cytophagia</taxon>
        <taxon>Cytophagales</taxon>
        <taxon>Flammeovirgaceae</taxon>
        <taxon>Sediminitomix</taxon>
    </lineage>
</organism>
<comment type="similarity">
    <text evidence="1 4">Belongs to the glycosyl hydrolase 30 family.</text>
</comment>
<evidence type="ECO:0000256" key="5">
    <source>
        <dbReference type="SAM" id="SignalP"/>
    </source>
</evidence>
<dbReference type="GO" id="GO:0016020">
    <property type="term" value="C:membrane"/>
    <property type="evidence" value="ECO:0007669"/>
    <property type="project" value="GOC"/>
</dbReference>
<dbReference type="Gene3D" id="2.60.40.1180">
    <property type="entry name" value="Golgi alpha-mannosidase II"/>
    <property type="match status" value="1"/>
</dbReference>
<evidence type="ECO:0000259" key="6">
    <source>
        <dbReference type="Pfam" id="PF02055"/>
    </source>
</evidence>
<feature type="chain" id="PRO_5016358607" evidence="5">
    <location>
        <begin position="19"/>
        <end position="465"/>
    </location>
</feature>
<comment type="caution">
    <text evidence="7">The sequence shown here is derived from an EMBL/GenBank/DDBJ whole genome shotgun (WGS) entry which is preliminary data.</text>
</comment>
<dbReference type="InterPro" id="IPR017853">
    <property type="entry name" value="GH"/>
</dbReference>
<sequence length="465" mass="53348">MKKLFYFLGLILSIQTFAQDKQNIDLFYVSLEKGQAQPLKQIPFTETSEKIRWGHEIKVYPNIEHQTIEGIGGAFNEIGGEALLSLDHKLQREVLQNLFDKDKAGFTFCRTAIGASDFGIDAYSYSETPEDYNMDYFSIERDQKFVLPYLKAALAINPDLLIFGSPWSPPAWMKNNNSMTGLTEKPNTFRDENKVYKAYAKYFAEYVKAYESEGVKINRICVQNENDANTKYPSCTMPPAQMLKLAHQYIIPTFKKEKLNTKVFAGTFRTALNLDMIEFLGMENADKIDGIGLQYTSKSIITDAVRMQANIKMFHTEGHCYNGKNSVEQAEHRLEEAADYINSGLTNYCYWNMILNETTKSGWDWKQNSLINIDREKKTIQYNPDYNAMYILGHFIKPNDIRVASTSHRPMITVKSPDGKVKILIQNTDEKEAPYRLKINGEIRDFKIPAKGITAIVYNLDNKKL</sequence>
<evidence type="ECO:0000256" key="3">
    <source>
        <dbReference type="ARBA" id="ARBA00022801"/>
    </source>
</evidence>
<dbReference type="PRINTS" id="PR00843">
    <property type="entry name" value="GLHYDRLASE30"/>
</dbReference>
<accession>A0A315Z4B7</accession>
<dbReference type="EMBL" id="QGDO01000008">
    <property type="protein sequence ID" value="PWJ37929.1"/>
    <property type="molecule type" value="Genomic_DNA"/>
</dbReference>
<dbReference type="PANTHER" id="PTHR11069">
    <property type="entry name" value="GLUCOSYLCERAMIDASE"/>
    <property type="match status" value="1"/>
</dbReference>
<evidence type="ECO:0000313" key="8">
    <source>
        <dbReference type="Proteomes" id="UP000245535"/>
    </source>
</evidence>
<dbReference type="AlphaFoldDB" id="A0A315Z4B7"/>
<dbReference type="GO" id="GO:0004348">
    <property type="term" value="F:glucosylceramidase activity"/>
    <property type="evidence" value="ECO:0007669"/>
    <property type="project" value="InterPro"/>
</dbReference>
<reference evidence="7 8" key="1">
    <citation type="submission" date="2018-03" db="EMBL/GenBank/DDBJ databases">
        <title>Genomic Encyclopedia of Archaeal and Bacterial Type Strains, Phase II (KMG-II): from individual species to whole genera.</title>
        <authorList>
            <person name="Goeker M."/>
        </authorList>
    </citation>
    <scope>NUCLEOTIDE SEQUENCE [LARGE SCALE GENOMIC DNA]</scope>
    <source>
        <strain evidence="7 8">DSM 28229</strain>
    </source>
</reference>